<dbReference type="InterPro" id="IPR036291">
    <property type="entry name" value="NAD(P)-bd_dom_sf"/>
</dbReference>
<dbReference type="Pfam" id="PF05368">
    <property type="entry name" value="NmrA"/>
    <property type="match status" value="1"/>
</dbReference>
<dbReference type="InterPro" id="IPR008030">
    <property type="entry name" value="NmrA-like"/>
</dbReference>
<dbReference type="Gene3D" id="3.40.50.720">
    <property type="entry name" value="NAD(P)-binding Rossmann-like Domain"/>
    <property type="match status" value="1"/>
</dbReference>
<evidence type="ECO:0000313" key="3">
    <source>
        <dbReference type="Proteomes" id="UP000000328"/>
    </source>
</evidence>
<feature type="domain" description="NmrA-like" evidence="1">
    <location>
        <begin position="4"/>
        <end position="262"/>
    </location>
</feature>
<dbReference type="KEGG" id="amd:AMED_6511"/>
<dbReference type="Proteomes" id="UP000000328">
    <property type="component" value="Chromosome"/>
</dbReference>
<dbReference type="GeneID" id="92874164"/>
<evidence type="ECO:0000313" key="2">
    <source>
        <dbReference type="EMBL" id="ADJ48242.1"/>
    </source>
</evidence>
<dbReference type="PATRIC" id="fig|749927.5.peg.6768"/>
<dbReference type="Gene3D" id="3.90.25.10">
    <property type="entry name" value="UDP-galactose 4-epimerase, domain 1"/>
    <property type="match status" value="1"/>
</dbReference>
<dbReference type="InterPro" id="IPR051604">
    <property type="entry name" value="Ergot_Alk_Oxidoreductase"/>
</dbReference>
<dbReference type="OrthoDB" id="5510591at2"/>
<dbReference type="RefSeq" id="WP_013228291.1">
    <property type="nucleotide sequence ID" value="NC_014318.1"/>
</dbReference>
<proteinExistence type="predicted"/>
<dbReference type="SUPFAM" id="SSF51735">
    <property type="entry name" value="NAD(P)-binding Rossmann-fold domains"/>
    <property type="match status" value="1"/>
</dbReference>
<evidence type="ECO:0000259" key="1">
    <source>
        <dbReference type="Pfam" id="PF05368"/>
    </source>
</evidence>
<gene>
    <name evidence="2" type="ordered locus">AMED_6511</name>
</gene>
<organism evidence="2 3">
    <name type="scientific">Amycolatopsis mediterranei (strain U-32)</name>
    <dbReference type="NCBI Taxonomy" id="749927"/>
    <lineage>
        <taxon>Bacteria</taxon>
        <taxon>Bacillati</taxon>
        <taxon>Actinomycetota</taxon>
        <taxon>Actinomycetes</taxon>
        <taxon>Pseudonocardiales</taxon>
        <taxon>Pseudonocardiaceae</taxon>
        <taxon>Amycolatopsis</taxon>
    </lineage>
</organism>
<protein>
    <submittedName>
        <fullName evidence="2">Nucleotide-diphosphate-sugar epimerase/NmrA family protein</fullName>
    </submittedName>
</protein>
<accession>A0A0H3DDG2</accession>
<name>A0A0H3DDG2_AMYMU</name>
<dbReference type="PANTHER" id="PTHR43162:SF1">
    <property type="entry name" value="PRESTALK A DIFFERENTIATION PROTEIN A"/>
    <property type="match status" value="1"/>
</dbReference>
<dbReference type="HOGENOM" id="CLU_007383_10_4_11"/>
<dbReference type="EMBL" id="CP002000">
    <property type="protein sequence ID" value="ADJ48242.1"/>
    <property type="molecule type" value="Genomic_DNA"/>
</dbReference>
<sequence length="281" mass="29088">MMILITTAGKVGAEAARLLADRGERVRVLARNLEKAAALARSGVEVAAGDLDAPATIDAAMRGVSSVVLVSPAIPAQELNVVDSAVRAGVRHVVKVTSKASADSPIARRRGQAEIENGLIASGLGYTLLRNNAYMQNFFMSAPSIAKESSFGSAAGDGRLGMIDTRDVAAVAAEIALAPASHAGKTYWPTGPDSLSFADAAAVLSKVLSRPIAFEPLTIEEQTQAMIEAGVPAALAAMNAQAVGLFAEGDCDYVTGDVPSILGRPARDFEQFVTDHIPAFS</sequence>
<dbReference type="PANTHER" id="PTHR43162">
    <property type="match status" value="1"/>
</dbReference>
<dbReference type="eggNOG" id="COG0702">
    <property type="taxonomic scope" value="Bacteria"/>
</dbReference>
<reference evidence="2 3" key="1">
    <citation type="journal article" date="2010" name="Cell Res.">
        <title>Complete genome sequence of the rifamycin SV-producing Amycolatopsis mediterranei U32 revealed its genetic characteristics in phylogeny and metabolism.</title>
        <authorList>
            <person name="Zhao W."/>
            <person name="Zhong Y."/>
            <person name="Yuan H."/>
            <person name="Wang J."/>
            <person name="Zheng H."/>
            <person name="Wang Y."/>
            <person name="Cen X."/>
            <person name="Xu F."/>
            <person name="Bai J."/>
            <person name="Han X."/>
            <person name="Lu G."/>
            <person name="Zhu Y."/>
            <person name="Shao Z."/>
            <person name="Yan H."/>
            <person name="Li C."/>
            <person name="Peng N."/>
            <person name="Zhang Z."/>
            <person name="Zhang Y."/>
            <person name="Lin W."/>
            <person name="Fan Y."/>
            <person name="Qin Z."/>
            <person name="Hu Y."/>
            <person name="Zhu B."/>
            <person name="Wang S."/>
            <person name="Ding X."/>
            <person name="Zhao G.P."/>
        </authorList>
    </citation>
    <scope>NUCLEOTIDE SEQUENCE [LARGE SCALE GENOMIC DNA]</scope>
    <source>
        <strain evidence="3">U-32</strain>
    </source>
</reference>
<dbReference type="AlphaFoldDB" id="A0A0H3DDG2"/>